<dbReference type="InterPro" id="IPR038438">
    <property type="entry name" value="PepN_Ig-like_sf"/>
</dbReference>
<dbReference type="CDD" id="cd09600">
    <property type="entry name" value="M1_APN"/>
    <property type="match status" value="1"/>
</dbReference>
<dbReference type="SUPFAM" id="SSF55486">
    <property type="entry name" value="Metalloproteases ('zincins'), catalytic domain"/>
    <property type="match status" value="1"/>
</dbReference>
<keyword evidence="9" id="KW-0378">Hydrolase</keyword>
<evidence type="ECO:0000256" key="7">
    <source>
        <dbReference type="ARBA" id="ARBA00022670"/>
    </source>
</evidence>
<dbReference type="EMBL" id="SIHO01000003">
    <property type="protein sequence ID" value="TFU01030.1"/>
    <property type="molecule type" value="Genomic_DNA"/>
</dbReference>
<keyword evidence="8" id="KW-0479">Metal-binding</keyword>
<dbReference type="PANTHER" id="PTHR46322">
    <property type="entry name" value="PUROMYCIN-SENSITIVE AMINOPEPTIDASE"/>
    <property type="match status" value="1"/>
</dbReference>
<evidence type="ECO:0000256" key="11">
    <source>
        <dbReference type="ARBA" id="ARBA00023049"/>
    </source>
</evidence>
<dbReference type="FunFam" id="3.30.2010.30:FF:000002">
    <property type="entry name" value="Putative aminopeptidase N"/>
    <property type="match status" value="1"/>
</dbReference>
<keyword evidence="6 17" id="KW-0031">Aminopeptidase</keyword>
<keyword evidence="11" id="KW-0482">Metalloprotease</keyword>
<comment type="caution">
    <text evidence="17">The sequence shown here is derived from an EMBL/GenBank/DDBJ whole genome shotgun (WGS) entry which is preliminary data.</text>
</comment>
<organism evidence="17 18">
    <name type="scientific">Glacieibacterium arshaanense</name>
    <dbReference type="NCBI Taxonomy" id="2511025"/>
    <lineage>
        <taxon>Bacteria</taxon>
        <taxon>Pseudomonadati</taxon>
        <taxon>Pseudomonadota</taxon>
        <taxon>Alphaproteobacteria</taxon>
        <taxon>Sphingomonadales</taxon>
        <taxon>Sphingosinicellaceae</taxon>
        <taxon>Glacieibacterium</taxon>
    </lineage>
</organism>
<gene>
    <name evidence="17" type="ORF">EUV02_11980</name>
</gene>
<dbReference type="AlphaFoldDB" id="A0A4Y9EKY8"/>
<evidence type="ECO:0000256" key="2">
    <source>
        <dbReference type="ARBA" id="ARBA00001947"/>
    </source>
</evidence>
<evidence type="ECO:0000256" key="10">
    <source>
        <dbReference type="ARBA" id="ARBA00022833"/>
    </source>
</evidence>
<dbReference type="GO" id="GO:0008270">
    <property type="term" value="F:zinc ion binding"/>
    <property type="evidence" value="ECO:0007669"/>
    <property type="project" value="InterPro"/>
</dbReference>
<name>A0A4Y9EKY8_9SPHN</name>
<proteinExistence type="inferred from homology"/>
<feature type="domain" description="Peptidase M1 membrane alanine aminopeptidase" evidence="13">
    <location>
        <begin position="228"/>
        <end position="440"/>
    </location>
</feature>
<dbReference type="Proteomes" id="UP000297737">
    <property type="component" value="Unassembled WGS sequence"/>
</dbReference>
<comment type="cofactor">
    <cofactor evidence="2">
        <name>Zn(2+)</name>
        <dbReference type="ChEBI" id="CHEBI:29105"/>
    </cofactor>
</comment>
<keyword evidence="10" id="KW-0862">Zinc</keyword>
<dbReference type="GO" id="GO:0016285">
    <property type="term" value="F:alanyl aminopeptidase activity"/>
    <property type="evidence" value="ECO:0007669"/>
    <property type="project" value="UniProtKB-EC"/>
</dbReference>
<dbReference type="EC" id="3.4.11.2" evidence="4 12"/>
<evidence type="ECO:0000259" key="16">
    <source>
        <dbReference type="Pfam" id="PF17900"/>
    </source>
</evidence>
<dbReference type="InterPro" id="IPR027268">
    <property type="entry name" value="Peptidase_M4/M1_CTD_sf"/>
</dbReference>
<evidence type="ECO:0000256" key="5">
    <source>
        <dbReference type="ARBA" id="ARBA00015611"/>
    </source>
</evidence>
<dbReference type="InterPro" id="IPR014782">
    <property type="entry name" value="Peptidase_M1_dom"/>
</dbReference>
<dbReference type="PRINTS" id="PR00756">
    <property type="entry name" value="ALADIPTASE"/>
</dbReference>
<dbReference type="InterPro" id="IPR042097">
    <property type="entry name" value="Aminopeptidase_N-like_N_sf"/>
</dbReference>
<sequence>MIDAAGTPQTIRLSDYRPPAWRVPQVALDFNLGAESTRVTARLTVERNGKRSEPLVLDGQGLTLVSVKRDGVALDVQPVGETLTIDIPGDSAVIETVVDIAPATNTRLMGLYASGGMLCTQCEAEGFRRITFFPDRPDVLSVYDVKLTADAALYPVLLANGNEVATGQLPDGRHWAQWHDPWPKPSYLFAAVAGNLSPLRDTFVTASGRTVDLAIWVAADDVPRCAHAMAALKTSMRWDEVNYGREYDLDRFNIVAVGDFNFGAMENKGLNIFNSRYILADADTATDADFDAIAAVVAHEYFHNWTGNRITCRDWFQLSLKEGLTVFRDQQFSADQGSAAVRRIDDVRMLRAGQFPEDAGPMAHPIRPDSYIEISNFYTATIYNKGAEVIRMMATLLGPDGFRAGTDLYFDRHDGQAVTTEDFVRSMEDASGVDLAQFRNWYAQAGTPHLDARITHDAAARTAQLHLSQTLAPTPGQPVKPVMQLPLRVALFGGTTGKRLGDERLVSLTEASATIDFDNIDEPPVASLNRGFSAPIIVQSDRSRADLAFLSAHDDDPFARYEALQQLGQATLLDSGDDSDLVAAIGATLNSGLDAAFIAEAVLLPSEAMAGDAMAVVDVDGLHTRREAVRRRIGSDLNAQWWAVYHANNANRYELTPEAKGRRRLRNVALGYLMANDDAEAVATAFKQFETADNMTDRMAALNVLSHSNAPERDAALAAFHARYADNALVLDKWFSVQAMSTRADTPAAVAALMTHPDFSYTNPNRLRALVGAYAANQVRFNAADGSGYRLVADAVLAVDALNPQAAARLVSPLGRWKRFDAARAALMRAELERIVATEGLSKDVFEIASKSLV</sequence>
<protein>
    <recommendedName>
        <fullName evidence="5 12">Aminopeptidase N</fullName>
        <ecNumber evidence="4 12">3.4.11.2</ecNumber>
    </recommendedName>
</protein>
<evidence type="ECO:0000256" key="9">
    <source>
        <dbReference type="ARBA" id="ARBA00022801"/>
    </source>
</evidence>
<evidence type="ECO:0000313" key="18">
    <source>
        <dbReference type="Proteomes" id="UP000297737"/>
    </source>
</evidence>
<evidence type="ECO:0000256" key="12">
    <source>
        <dbReference type="NCBIfam" id="TIGR02414"/>
    </source>
</evidence>
<keyword evidence="7" id="KW-0645">Protease</keyword>
<evidence type="ECO:0000259" key="14">
    <source>
        <dbReference type="Pfam" id="PF11940"/>
    </source>
</evidence>
<dbReference type="PANTHER" id="PTHR46322:SF1">
    <property type="entry name" value="PUROMYCIN-SENSITIVE AMINOPEPTIDASE"/>
    <property type="match status" value="1"/>
</dbReference>
<accession>A0A4Y9EKY8</accession>
<evidence type="ECO:0000313" key="17">
    <source>
        <dbReference type="EMBL" id="TFU01030.1"/>
    </source>
</evidence>
<dbReference type="InterPro" id="IPR045357">
    <property type="entry name" value="Aminopeptidase_N-like_N"/>
</dbReference>
<dbReference type="Gene3D" id="1.10.390.10">
    <property type="entry name" value="Neutral Protease Domain 2"/>
    <property type="match status" value="1"/>
</dbReference>
<dbReference type="OrthoDB" id="100605at2"/>
<evidence type="ECO:0000256" key="4">
    <source>
        <dbReference type="ARBA" id="ARBA00012564"/>
    </source>
</evidence>
<dbReference type="Gene3D" id="2.60.40.1730">
    <property type="entry name" value="tricorn interacting facor f3 domain"/>
    <property type="match status" value="1"/>
</dbReference>
<dbReference type="Pfam" id="PF17432">
    <property type="entry name" value="DUF3458_C"/>
    <property type="match status" value="1"/>
</dbReference>
<dbReference type="RefSeq" id="WP_135246534.1">
    <property type="nucleotide sequence ID" value="NZ_SIHO01000003.1"/>
</dbReference>
<reference evidence="17 18" key="1">
    <citation type="submission" date="2019-02" db="EMBL/GenBank/DDBJ databases">
        <title>Polymorphobacter sp. isolated from the lake at the Tibet of China.</title>
        <authorList>
            <person name="Li A."/>
        </authorList>
    </citation>
    <scope>NUCLEOTIDE SEQUENCE [LARGE SCALE GENOMIC DNA]</scope>
    <source>
        <strain evidence="17 18">DJ1R-1</strain>
    </source>
</reference>
<feature type="domain" description="Peptidase M1 alanyl aminopeptidase Ig-like fold" evidence="14">
    <location>
        <begin position="446"/>
        <end position="540"/>
    </location>
</feature>
<feature type="domain" description="Aminopeptidase N-like N-terminal" evidence="16">
    <location>
        <begin position="37"/>
        <end position="188"/>
    </location>
</feature>
<dbReference type="FunFam" id="1.10.390.10:FF:000002">
    <property type="entry name" value="Aminopeptidase N"/>
    <property type="match status" value="1"/>
</dbReference>
<dbReference type="GO" id="GO:0008237">
    <property type="term" value="F:metallopeptidase activity"/>
    <property type="evidence" value="ECO:0007669"/>
    <property type="project" value="UniProtKB-UniRule"/>
</dbReference>
<comment type="catalytic activity">
    <reaction evidence="1">
        <text>Release of an N-terminal amino acid, Xaa-|-Yaa- from a peptide, amide or arylamide. Xaa is preferably Ala, but may be most amino acids including Pro (slow action). When a terminal hydrophobic residue is followed by a prolyl residue, the two may be released as an intact Xaa-Pro dipeptide.</text>
        <dbReference type="EC" id="3.4.11.2"/>
    </reaction>
</comment>
<dbReference type="InterPro" id="IPR024601">
    <property type="entry name" value="Peptidase_M1_pepN_C"/>
</dbReference>
<dbReference type="Gene3D" id="2.60.40.1840">
    <property type="match status" value="1"/>
</dbReference>
<keyword evidence="18" id="KW-1185">Reference proteome</keyword>
<dbReference type="GO" id="GO:0006508">
    <property type="term" value="P:proteolysis"/>
    <property type="evidence" value="ECO:0007669"/>
    <property type="project" value="UniProtKB-UniRule"/>
</dbReference>
<dbReference type="SUPFAM" id="SSF63737">
    <property type="entry name" value="Leukotriene A4 hydrolase N-terminal domain"/>
    <property type="match status" value="1"/>
</dbReference>
<evidence type="ECO:0000259" key="15">
    <source>
        <dbReference type="Pfam" id="PF17432"/>
    </source>
</evidence>
<evidence type="ECO:0000256" key="8">
    <source>
        <dbReference type="ARBA" id="ARBA00022723"/>
    </source>
</evidence>
<evidence type="ECO:0000256" key="1">
    <source>
        <dbReference type="ARBA" id="ARBA00000098"/>
    </source>
</evidence>
<evidence type="ECO:0000259" key="13">
    <source>
        <dbReference type="Pfam" id="PF01433"/>
    </source>
</evidence>
<dbReference type="InterPro" id="IPR001930">
    <property type="entry name" value="Peptidase_M1"/>
</dbReference>
<dbReference type="Gene3D" id="3.30.2010.30">
    <property type="match status" value="1"/>
</dbReference>
<dbReference type="InterPro" id="IPR035414">
    <property type="entry name" value="Peptidase_M1_pepN_Ig-like"/>
</dbReference>
<dbReference type="Pfam" id="PF11940">
    <property type="entry name" value="DUF3458"/>
    <property type="match status" value="1"/>
</dbReference>
<dbReference type="InterPro" id="IPR037144">
    <property type="entry name" value="Peptidase_M1_pepN_C_sf"/>
</dbReference>
<dbReference type="Pfam" id="PF17900">
    <property type="entry name" value="Peptidase_M1_N"/>
    <property type="match status" value="1"/>
</dbReference>
<feature type="domain" description="Peptidase M1 alanyl aminopeptidase C-terminal" evidence="15">
    <location>
        <begin position="545"/>
        <end position="853"/>
    </location>
</feature>
<comment type="similarity">
    <text evidence="3">Belongs to the peptidase M1 family.</text>
</comment>
<evidence type="ECO:0000256" key="6">
    <source>
        <dbReference type="ARBA" id="ARBA00022438"/>
    </source>
</evidence>
<dbReference type="Pfam" id="PF01433">
    <property type="entry name" value="Peptidase_M1"/>
    <property type="match status" value="1"/>
</dbReference>
<dbReference type="Gene3D" id="1.25.50.10">
    <property type="entry name" value="Peptidase M1, alanyl aminopeptidase, C-terminal domain"/>
    <property type="match status" value="1"/>
</dbReference>
<dbReference type="InterPro" id="IPR012779">
    <property type="entry name" value="Peptidase_M1_pepN"/>
</dbReference>
<evidence type="ECO:0000256" key="3">
    <source>
        <dbReference type="ARBA" id="ARBA00010136"/>
    </source>
</evidence>
<dbReference type="NCBIfam" id="TIGR02414">
    <property type="entry name" value="pepN_proteo"/>
    <property type="match status" value="1"/>
</dbReference>